<dbReference type="EMBL" id="HG937693">
    <property type="protein sequence ID" value="CDP34988.1"/>
    <property type="molecule type" value="Genomic_DNA"/>
</dbReference>
<dbReference type="InterPro" id="IPR045864">
    <property type="entry name" value="aa-tRNA-synth_II/BPL/LPL"/>
</dbReference>
<dbReference type="GO" id="GO:0005759">
    <property type="term" value="C:mitochondrial matrix"/>
    <property type="evidence" value="ECO:0007669"/>
    <property type="project" value="UniProtKB-SubCell"/>
</dbReference>
<organism evidence="17">
    <name type="scientific">Blastobotrys adeninivorans</name>
    <name type="common">Yeast</name>
    <name type="synonym">Arxula adeninivorans</name>
    <dbReference type="NCBI Taxonomy" id="409370"/>
    <lineage>
        <taxon>Eukaryota</taxon>
        <taxon>Fungi</taxon>
        <taxon>Dikarya</taxon>
        <taxon>Ascomycota</taxon>
        <taxon>Saccharomycotina</taxon>
        <taxon>Dipodascomycetes</taxon>
        <taxon>Dipodascales</taxon>
        <taxon>Trichomonascaceae</taxon>
        <taxon>Blastobotrys</taxon>
    </lineage>
</organism>
<evidence type="ECO:0000256" key="12">
    <source>
        <dbReference type="ARBA" id="ARBA00049255"/>
    </source>
</evidence>
<dbReference type="SUPFAM" id="SSF55681">
    <property type="entry name" value="Class II aaRS and biotin synthetases"/>
    <property type="match status" value="1"/>
</dbReference>
<dbReference type="PANTHER" id="PTHR11538">
    <property type="entry name" value="PHENYLALANYL-TRNA SYNTHETASE"/>
    <property type="match status" value="1"/>
</dbReference>
<feature type="domain" description="Aminoacyl-transfer RNA synthetases class-II family profile" evidence="15">
    <location>
        <begin position="145"/>
        <end position="343"/>
    </location>
</feature>
<evidence type="ECO:0000256" key="5">
    <source>
        <dbReference type="ARBA" id="ARBA00022741"/>
    </source>
</evidence>
<evidence type="ECO:0000256" key="3">
    <source>
        <dbReference type="ARBA" id="ARBA00012814"/>
    </source>
</evidence>
<dbReference type="InterPro" id="IPR002319">
    <property type="entry name" value="Phenylalanyl-tRNA_Synthase"/>
</dbReference>
<dbReference type="PROSITE" id="PS50862">
    <property type="entry name" value="AA_TRNA_LIGASE_II"/>
    <property type="match status" value="1"/>
</dbReference>
<dbReference type="EC" id="6.1.1.20" evidence="3"/>
<evidence type="ECO:0000259" key="16">
    <source>
        <dbReference type="PROSITE" id="PS51447"/>
    </source>
</evidence>
<protein>
    <recommendedName>
        <fullName evidence="14">Phenylalanine--tRNA ligase, mitochondrial</fullName>
        <ecNumber evidence="3">6.1.1.20</ecNumber>
    </recommendedName>
    <alternativeName>
        <fullName evidence="11">Phenylalanyl-tRNA synthetase</fullName>
    </alternativeName>
</protein>
<evidence type="ECO:0000256" key="6">
    <source>
        <dbReference type="ARBA" id="ARBA00022840"/>
    </source>
</evidence>
<evidence type="ECO:0000256" key="4">
    <source>
        <dbReference type="ARBA" id="ARBA00022598"/>
    </source>
</evidence>
<dbReference type="AlphaFoldDB" id="A0A060T1Z4"/>
<evidence type="ECO:0000256" key="8">
    <source>
        <dbReference type="ARBA" id="ARBA00022946"/>
    </source>
</evidence>
<dbReference type="PANTHER" id="PTHR11538:SF41">
    <property type="entry name" value="PHENYLALANINE--TRNA LIGASE, MITOCHONDRIAL"/>
    <property type="match status" value="1"/>
</dbReference>
<dbReference type="InterPro" id="IPR005121">
    <property type="entry name" value="Fdx_antiC-bd"/>
</dbReference>
<dbReference type="Gene3D" id="3.30.70.380">
    <property type="entry name" value="Ferrodoxin-fold anticodon-binding domain"/>
    <property type="match status" value="1"/>
</dbReference>
<dbReference type="CDD" id="cd00496">
    <property type="entry name" value="PheRS_alpha_core"/>
    <property type="match status" value="1"/>
</dbReference>
<comment type="similarity">
    <text evidence="2">Belongs to the class-II aminoacyl-tRNA synthetase family.</text>
</comment>
<dbReference type="SUPFAM" id="SSF54991">
    <property type="entry name" value="Anticodon-binding domain of PheRS"/>
    <property type="match status" value="1"/>
</dbReference>
<gene>
    <name evidence="17" type="ORF">GNLVRS02_ARAD1C25080g</name>
</gene>
<sequence length="450" mass="51483">MLKLGLRGLRASSKTLLRPKYAVRWSSIKVLGNEYKTDEWTNIPPSIISLLGRDLHQNPSHPVGIIRQLVENRIKDLGYTFYNDFKPVVTTAQNFDNLGFPQDHPGRSKTDTYYINKDTLLRTHTSAHEEECFKTCPTPGYLISADVYRRDTIDRTHYPAFHQMEGARVWKRGPNALDEIRQELANMPDSGIIVEDPSPPFDAETNPKQQSMTDEETKVVGDHLKRTIELIMGDIFLKAKESALKAGSTDPDLLEPIKARWIEAYFPWTAPSWEIEIWWKGEWLEMCGCGVVRDYVLQNSGQGDKFGWAFGIGLERAAMILFGIPDIRLFWSQDSRFLSQFKPGTVSTFKPYSKYPGTVRDVAFWLPEGDKDGHTVHINDLMEVIRGVAGDLVENVSLIDEFTHPKTGRHSQCYRINYQAMDRSLTNSEINELQNEVLSLLKDKFPIELR</sequence>
<comment type="subcellular location">
    <subcellularLocation>
        <location evidence="1">Mitochondrion matrix</location>
    </subcellularLocation>
</comment>
<dbReference type="PhylomeDB" id="A0A060T1Z4"/>
<keyword evidence="7" id="KW-0648">Protein biosynthesis</keyword>
<evidence type="ECO:0000256" key="9">
    <source>
        <dbReference type="ARBA" id="ARBA00023128"/>
    </source>
</evidence>
<evidence type="ECO:0000256" key="13">
    <source>
        <dbReference type="ARBA" id="ARBA00057761"/>
    </source>
</evidence>
<dbReference type="SMART" id="SM00896">
    <property type="entry name" value="FDX-ACB"/>
    <property type="match status" value="1"/>
</dbReference>
<dbReference type="NCBIfam" id="TIGR00469">
    <property type="entry name" value="pheS_mito"/>
    <property type="match status" value="1"/>
</dbReference>
<evidence type="ECO:0000256" key="1">
    <source>
        <dbReference type="ARBA" id="ARBA00004305"/>
    </source>
</evidence>
<dbReference type="GO" id="GO:0006432">
    <property type="term" value="P:phenylalanyl-tRNA aminoacylation"/>
    <property type="evidence" value="ECO:0007669"/>
    <property type="project" value="InterPro"/>
</dbReference>
<comment type="catalytic activity">
    <reaction evidence="12">
        <text>tRNA(Phe) + L-phenylalanine + ATP = L-phenylalanyl-tRNA(Phe) + AMP + diphosphate + H(+)</text>
        <dbReference type="Rhea" id="RHEA:19413"/>
        <dbReference type="Rhea" id="RHEA-COMP:9668"/>
        <dbReference type="Rhea" id="RHEA-COMP:9699"/>
        <dbReference type="ChEBI" id="CHEBI:15378"/>
        <dbReference type="ChEBI" id="CHEBI:30616"/>
        <dbReference type="ChEBI" id="CHEBI:33019"/>
        <dbReference type="ChEBI" id="CHEBI:58095"/>
        <dbReference type="ChEBI" id="CHEBI:78442"/>
        <dbReference type="ChEBI" id="CHEBI:78531"/>
        <dbReference type="ChEBI" id="CHEBI:456215"/>
        <dbReference type="EC" id="6.1.1.20"/>
    </reaction>
</comment>
<feature type="domain" description="FDX-ACB" evidence="16">
    <location>
        <begin position="353"/>
        <end position="450"/>
    </location>
</feature>
<proteinExistence type="inferred from homology"/>
<keyword evidence="10" id="KW-0030">Aminoacyl-tRNA synthetase</keyword>
<dbReference type="GO" id="GO:0005524">
    <property type="term" value="F:ATP binding"/>
    <property type="evidence" value="ECO:0007669"/>
    <property type="project" value="UniProtKB-KW"/>
</dbReference>
<dbReference type="GO" id="GO:0004826">
    <property type="term" value="F:phenylalanine-tRNA ligase activity"/>
    <property type="evidence" value="ECO:0007669"/>
    <property type="project" value="UniProtKB-EC"/>
</dbReference>
<keyword evidence="6" id="KW-0067">ATP-binding</keyword>
<dbReference type="Gene3D" id="3.30.930.10">
    <property type="entry name" value="Bira Bifunctional Protein, Domain 2"/>
    <property type="match status" value="1"/>
</dbReference>
<dbReference type="FunFam" id="3.30.930.10:FF:000053">
    <property type="entry name" value="Phenylalanyl-tRNA synthetase mitochondrial"/>
    <property type="match status" value="1"/>
</dbReference>
<name>A0A060T1Z4_BLAAD</name>
<dbReference type="InterPro" id="IPR036690">
    <property type="entry name" value="Fdx_antiC-bd_sf"/>
</dbReference>
<reference evidence="17" key="2">
    <citation type="submission" date="2014-06" db="EMBL/GenBank/DDBJ databases">
        <title>The complete genome of Blastobotrys (Arxula) adeninivorans LS3 - a yeast of biotechnological interest.</title>
        <authorList>
            <person name="Kunze G."/>
            <person name="Gaillardin C."/>
            <person name="Czernicka M."/>
            <person name="Durrens P."/>
            <person name="Martin T."/>
            <person name="Boer E."/>
            <person name="Gabaldon T."/>
            <person name="Cruz J."/>
            <person name="Talla E."/>
            <person name="Marck C."/>
            <person name="Goffeau A."/>
            <person name="Barbe V."/>
            <person name="Baret P."/>
            <person name="Baronian K."/>
            <person name="Beier S."/>
            <person name="Bleykasten C."/>
            <person name="Bode R."/>
            <person name="Casaregola S."/>
            <person name="Despons L."/>
            <person name="Fairhead C."/>
            <person name="Giersberg M."/>
            <person name="Gierski P."/>
            <person name="Hahnel U."/>
            <person name="Hartmann A."/>
            <person name="Jankowska D."/>
            <person name="Jubin C."/>
            <person name="Jung P."/>
            <person name="Lafontaine I."/>
            <person name="Leh-Louis V."/>
            <person name="Lemaire M."/>
            <person name="Marcet-Houben M."/>
            <person name="Mascher M."/>
            <person name="Morel G."/>
            <person name="Richard G.-F."/>
            <person name="Riechen J."/>
            <person name="Sacerdot C."/>
            <person name="Sarkar A."/>
            <person name="Savel G."/>
            <person name="Schacherer J."/>
            <person name="Sherman D."/>
            <person name="Straub M.-L."/>
            <person name="Stein N."/>
            <person name="Thierry A."/>
            <person name="Trautwein-Schult A."/>
            <person name="Westhof E."/>
            <person name="Worch S."/>
            <person name="Dujon B."/>
            <person name="Souciet J.-L."/>
            <person name="Wincker P."/>
            <person name="Scholz U."/>
            <person name="Neuveglise N."/>
        </authorList>
    </citation>
    <scope>NUCLEOTIDE SEQUENCE</scope>
    <source>
        <strain evidence="17">LS3</strain>
    </source>
</reference>
<keyword evidence="8" id="KW-0809">Transit peptide</keyword>
<reference evidence="17" key="1">
    <citation type="submission" date="2014-02" db="EMBL/GenBank/DDBJ databases">
        <authorList>
            <person name="Genoscope - CEA"/>
        </authorList>
    </citation>
    <scope>NUCLEOTIDE SEQUENCE</scope>
    <source>
        <strain evidence="17">LS3</strain>
    </source>
</reference>
<evidence type="ECO:0000256" key="2">
    <source>
        <dbReference type="ARBA" id="ARBA00008226"/>
    </source>
</evidence>
<evidence type="ECO:0000256" key="14">
    <source>
        <dbReference type="ARBA" id="ARBA00073229"/>
    </source>
</evidence>
<evidence type="ECO:0000259" key="15">
    <source>
        <dbReference type="PROSITE" id="PS50862"/>
    </source>
</evidence>
<evidence type="ECO:0000256" key="7">
    <source>
        <dbReference type="ARBA" id="ARBA00022917"/>
    </source>
</evidence>
<dbReference type="FunFam" id="3.30.70.380:FF:000002">
    <property type="entry name" value="phenylalanine--tRNA ligase, mitochondrial"/>
    <property type="match status" value="1"/>
</dbReference>
<evidence type="ECO:0000256" key="11">
    <source>
        <dbReference type="ARBA" id="ARBA00031194"/>
    </source>
</evidence>
<dbReference type="Pfam" id="PF03147">
    <property type="entry name" value="FDX-ACB"/>
    <property type="match status" value="1"/>
</dbReference>
<dbReference type="Pfam" id="PF01409">
    <property type="entry name" value="tRNA-synt_2d"/>
    <property type="match status" value="2"/>
</dbReference>
<dbReference type="InterPro" id="IPR004530">
    <property type="entry name" value="Phe-tRNA-synth_IIc_mito"/>
</dbReference>
<keyword evidence="4 17" id="KW-0436">Ligase</keyword>
<evidence type="ECO:0000256" key="10">
    <source>
        <dbReference type="ARBA" id="ARBA00023146"/>
    </source>
</evidence>
<accession>A0A060T1Z4</accession>
<evidence type="ECO:0000313" key="17">
    <source>
        <dbReference type="EMBL" id="CDP34988.1"/>
    </source>
</evidence>
<dbReference type="InterPro" id="IPR006195">
    <property type="entry name" value="aa-tRNA-synth_II"/>
</dbReference>
<keyword evidence="5" id="KW-0547">Nucleotide-binding</keyword>
<keyword evidence="9" id="KW-0496">Mitochondrion</keyword>
<dbReference type="GO" id="GO:0000049">
    <property type="term" value="F:tRNA binding"/>
    <property type="evidence" value="ECO:0007669"/>
    <property type="project" value="InterPro"/>
</dbReference>
<comment type="function">
    <text evidence="13">Is responsible for the charging of tRNA(Phe) with phenylalanine in mitochondrial translation.</text>
</comment>
<dbReference type="PROSITE" id="PS51447">
    <property type="entry name" value="FDX_ACB"/>
    <property type="match status" value="1"/>
</dbReference>